<dbReference type="STRING" id="3068.D8UMA9"/>
<evidence type="ECO:0000256" key="1">
    <source>
        <dbReference type="SAM" id="MobiDB-lite"/>
    </source>
</evidence>
<accession>D8UMA9</accession>
<dbReference type="AlphaFoldDB" id="D8UMA9"/>
<dbReference type="Gene3D" id="1.10.443.10">
    <property type="entry name" value="Intergrase catalytic core"/>
    <property type="match status" value="1"/>
</dbReference>
<reference evidence="2 3" key="1">
    <citation type="journal article" date="2010" name="Science">
        <title>Genomic analysis of organismal complexity in the multicellular green alga Volvox carteri.</title>
        <authorList>
            <person name="Prochnik S.E."/>
            <person name="Umen J."/>
            <person name="Nedelcu A.M."/>
            <person name="Hallmann A."/>
            <person name="Miller S.M."/>
            <person name="Nishii I."/>
            <person name="Ferris P."/>
            <person name="Kuo A."/>
            <person name="Mitros T."/>
            <person name="Fritz-Laylin L.K."/>
            <person name="Hellsten U."/>
            <person name="Chapman J."/>
            <person name="Simakov O."/>
            <person name="Rensing S.A."/>
            <person name="Terry A."/>
            <person name="Pangilinan J."/>
            <person name="Kapitonov V."/>
            <person name="Jurka J."/>
            <person name="Salamov A."/>
            <person name="Shapiro H."/>
            <person name="Schmutz J."/>
            <person name="Grimwood J."/>
            <person name="Lindquist E."/>
            <person name="Lucas S."/>
            <person name="Grigoriev I.V."/>
            <person name="Schmitt R."/>
            <person name="Kirk D."/>
            <person name="Rokhsar D.S."/>
        </authorList>
    </citation>
    <scope>NUCLEOTIDE SEQUENCE [LARGE SCALE GENOMIC DNA]</scope>
    <source>
        <strain evidence="3">f. Nagariensis / Eve</strain>
    </source>
</reference>
<dbReference type="Proteomes" id="UP000001058">
    <property type="component" value="Unassembled WGS sequence"/>
</dbReference>
<dbReference type="GO" id="GO:0003677">
    <property type="term" value="F:DNA binding"/>
    <property type="evidence" value="ECO:0007669"/>
    <property type="project" value="InterPro"/>
</dbReference>
<dbReference type="RefSeq" id="XP_002959795.1">
    <property type="nucleotide sequence ID" value="XM_002959749.1"/>
</dbReference>
<keyword evidence="3" id="KW-1185">Reference proteome</keyword>
<feature type="compositionally biased region" description="Basic residues" evidence="1">
    <location>
        <begin position="1"/>
        <end position="15"/>
    </location>
</feature>
<feature type="region of interest" description="Disordered" evidence="1">
    <location>
        <begin position="1"/>
        <end position="33"/>
    </location>
</feature>
<proteinExistence type="predicted"/>
<dbReference type="InterPro" id="IPR013762">
    <property type="entry name" value="Integrase-like_cat_sf"/>
</dbReference>
<dbReference type="GO" id="GO:0006310">
    <property type="term" value="P:DNA recombination"/>
    <property type="evidence" value="ECO:0007669"/>
    <property type="project" value="InterPro"/>
</dbReference>
<dbReference type="EMBL" id="GL378967">
    <property type="protein sequence ID" value="EFJ39140.1"/>
    <property type="molecule type" value="Genomic_DNA"/>
</dbReference>
<dbReference type="GeneID" id="9614751"/>
<dbReference type="KEGG" id="vcn:VOLCADRAFT_101316"/>
<gene>
    <name evidence="2" type="ORF">VOLCADRAFT_101316</name>
</gene>
<dbReference type="GO" id="GO:0015074">
    <property type="term" value="P:DNA integration"/>
    <property type="evidence" value="ECO:0007669"/>
    <property type="project" value="InterPro"/>
</dbReference>
<feature type="non-terminal residue" evidence="2">
    <location>
        <position position="323"/>
    </location>
</feature>
<evidence type="ECO:0000313" key="3">
    <source>
        <dbReference type="Proteomes" id="UP000001058"/>
    </source>
</evidence>
<dbReference type="InParanoid" id="D8UMA9"/>
<organism evidence="3">
    <name type="scientific">Volvox carteri f. nagariensis</name>
    <dbReference type="NCBI Taxonomy" id="3068"/>
    <lineage>
        <taxon>Eukaryota</taxon>
        <taxon>Viridiplantae</taxon>
        <taxon>Chlorophyta</taxon>
        <taxon>core chlorophytes</taxon>
        <taxon>Chlorophyceae</taxon>
        <taxon>CS clade</taxon>
        <taxon>Chlamydomonadales</taxon>
        <taxon>Volvocaceae</taxon>
        <taxon>Volvox</taxon>
    </lineage>
</organism>
<feature type="region of interest" description="Disordered" evidence="1">
    <location>
        <begin position="133"/>
        <end position="154"/>
    </location>
</feature>
<feature type="compositionally biased region" description="Low complexity" evidence="1">
    <location>
        <begin position="133"/>
        <end position="150"/>
    </location>
</feature>
<name>D8UMA9_VOLCA</name>
<feature type="non-terminal residue" evidence="2">
    <location>
        <position position="1"/>
    </location>
</feature>
<protein>
    <submittedName>
        <fullName evidence="2">Uncharacterized protein</fullName>
    </submittedName>
</protein>
<sequence>HHPAATKTAATKKKPAAAAPPTTASPPDDDGLPSKSEVLSFVRALWDKAQAMLEKDLAAAGPDGPVTYSTAVLLMHALLAEMISGVYIPPVRLSVLSTLMVSGMQTCKQQDCFQMDCRGNNLVEVIPVARAGAGADGSHGASSSSRSSSSRGRRLVMETIHHKTERFKKDEALRIVLPSTLSQHIRTYTEYARPALLNMNPSIDDASKEPPFLFLDRKGRPVAGVDAPFTDEWKLIQRKYGAPWPTVFCPMKFRHLHATVRFKDLVDNVADQEEEALAGDALVMGNSVAVWRRHYIKGRDSIVAQKAVGQLGRWRAMERQKQH</sequence>
<evidence type="ECO:0000313" key="2">
    <source>
        <dbReference type="EMBL" id="EFJ39140.1"/>
    </source>
</evidence>